<dbReference type="Proteomes" id="UP000621560">
    <property type="component" value="Unassembled WGS sequence"/>
</dbReference>
<proteinExistence type="inferred from homology"/>
<dbReference type="PANTHER" id="PTHR11783">
    <property type="entry name" value="SULFOTRANSFERASE SULT"/>
    <property type="match status" value="1"/>
</dbReference>
<keyword evidence="5" id="KW-1185">Reference proteome</keyword>
<evidence type="ECO:0000313" key="4">
    <source>
        <dbReference type="EMBL" id="MBD2843608.1"/>
    </source>
</evidence>
<keyword evidence="2" id="KW-0808">Transferase</keyword>
<dbReference type="Gene3D" id="3.40.50.300">
    <property type="entry name" value="P-loop containing nucleotide triphosphate hydrolases"/>
    <property type="match status" value="1"/>
</dbReference>
<dbReference type="Pfam" id="PF00685">
    <property type="entry name" value="Sulfotransfer_1"/>
    <property type="match status" value="1"/>
</dbReference>
<comment type="caution">
    <text evidence="4">The sequence shown here is derived from an EMBL/GenBank/DDBJ whole genome shotgun (WGS) entry which is preliminary data.</text>
</comment>
<sequence>MSTHPVLPLPPFISSSVPKSGTHMMQQLLNGIPHVNNRIENLQTKFFVNNPPVGFYEDHARRLSLLQPNQFGIGHLYYSDRYARMLEERGLKHIFLYRDPRDILVSLTYFIASKWVEHPLHPYFKTRYVTFQDRALALLQGTPEFPATFGQYFTPFYGWLDDSRCLHVSFEQLMVTPAKRRETLLRILRFLWADAPLPASLSAMAGSMNARIDSSSSRTFRAGRIGAWRTEFTPRIKALFQQDAGHLVVKAGYERSTQW</sequence>
<name>A0A927BQF4_9BACL</name>
<reference evidence="4" key="1">
    <citation type="submission" date="2020-09" db="EMBL/GenBank/DDBJ databases">
        <title>A novel bacterium of genus Paenibacillus, isolated from South China Sea.</title>
        <authorList>
            <person name="Huang H."/>
            <person name="Mo K."/>
            <person name="Hu Y."/>
        </authorList>
    </citation>
    <scope>NUCLEOTIDE SEQUENCE</scope>
    <source>
        <strain evidence="4">IB182496</strain>
    </source>
</reference>
<dbReference type="AlphaFoldDB" id="A0A927BQF4"/>
<evidence type="ECO:0000256" key="1">
    <source>
        <dbReference type="ARBA" id="ARBA00005771"/>
    </source>
</evidence>
<evidence type="ECO:0000259" key="3">
    <source>
        <dbReference type="Pfam" id="PF00685"/>
    </source>
</evidence>
<organism evidence="4 5">
    <name type="scientific">Paenibacillus sabuli</name>
    <dbReference type="NCBI Taxonomy" id="2772509"/>
    <lineage>
        <taxon>Bacteria</taxon>
        <taxon>Bacillati</taxon>
        <taxon>Bacillota</taxon>
        <taxon>Bacilli</taxon>
        <taxon>Bacillales</taxon>
        <taxon>Paenibacillaceae</taxon>
        <taxon>Paenibacillus</taxon>
    </lineage>
</organism>
<dbReference type="EMBL" id="JACXIZ010000002">
    <property type="protein sequence ID" value="MBD2843608.1"/>
    <property type="molecule type" value="Genomic_DNA"/>
</dbReference>
<accession>A0A927BQF4</accession>
<comment type="similarity">
    <text evidence="1">Belongs to the sulfotransferase 1 family.</text>
</comment>
<dbReference type="GO" id="GO:0008146">
    <property type="term" value="F:sulfotransferase activity"/>
    <property type="evidence" value="ECO:0007669"/>
    <property type="project" value="InterPro"/>
</dbReference>
<dbReference type="RefSeq" id="WP_190913581.1">
    <property type="nucleotide sequence ID" value="NZ_JACXIZ010000002.1"/>
</dbReference>
<dbReference type="InterPro" id="IPR000863">
    <property type="entry name" value="Sulfotransferase_dom"/>
</dbReference>
<dbReference type="InterPro" id="IPR027417">
    <property type="entry name" value="P-loop_NTPase"/>
</dbReference>
<evidence type="ECO:0000313" key="5">
    <source>
        <dbReference type="Proteomes" id="UP000621560"/>
    </source>
</evidence>
<feature type="domain" description="Sulfotransferase" evidence="3">
    <location>
        <begin position="13"/>
        <end position="242"/>
    </location>
</feature>
<dbReference type="SUPFAM" id="SSF52540">
    <property type="entry name" value="P-loop containing nucleoside triphosphate hydrolases"/>
    <property type="match status" value="1"/>
</dbReference>
<gene>
    <name evidence="4" type="ORF">IDH44_00265</name>
</gene>
<evidence type="ECO:0000256" key="2">
    <source>
        <dbReference type="ARBA" id="ARBA00022679"/>
    </source>
</evidence>
<protein>
    <submittedName>
        <fullName evidence="4">Sulfotransferase domain-containing protein</fullName>
    </submittedName>
</protein>